<accession>A0ABY8PBU8</accession>
<evidence type="ECO:0000313" key="2">
    <source>
        <dbReference type="Proteomes" id="UP001227386"/>
    </source>
</evidence>
<sequence>MSEQILAMSGDFDGDFKSYQQVNSLGIESAALTIVECGTTECTALLC</sequence>
<gene>
    <name evidence="1" type="ORF">QCD61_23810</name>
</gene>
<evidence type="ECO:0000313" key="1">
    <source>
        <dbReference type="EMBL" id="WGO92678.1"/>
    </source>
</evidence>
<dbReference type="EMBL" id="CP123771">
    <property type="protein sequence ID" value="WGO92678.1"/>
    <property type="molecule type" value="Genomic_DNA"/>
</dbReference>
<dbReference type="Proteomes" id="UP001227386">
    <property type="component" value="Chromosome"/>
</dbReference>
<name>A0ABY8PBU8_9PSED</name>
<keyword evidence="2" id="KW-1185">Reference proteome</keyword>
<organism evidence="1 2">
    <name type="scientific">Pseudomonas viciae</name>
    <dbReference type="NCBI Taxonomy" id="2505979"/>
    <lineage>
        <taxon>Bacteria</taxon>
        <taxon>Pseudomonadati</taxon>
        <taxon>Pseudomonadota</taxon>
        <taxon>Gammaproteobacteria</taxon>
        <taxon>Pseudomonadales</taxon>
        <taxon>Pseudomonadaceae</taxon>
        <taxon>Pseudomonas</taxon>
    </lineage>
</organism>
<protein>
    <submittedName>
        <fullName evidence="1">Uncharacterized protein</fullName>
    </submittedName>
</protein>
<proteinExistence type="predicted"/>
<dbReference type="RefSeq" id="WP_178084280.1">
    <property type="nucleotide sequence ID" value="NZ_CP035088.1"/>
</dbReference>
<reference evidence="1 2" key="1">
    <citation type="journal article" date="2012" name="Appl. Soil Ecol.">
        <title>Isolation and characterization of new plant growth-promoting bacterial endophytes.</title>
        <authorList>
            <person name="Rashid S."/>
            <person name="Charles T.C."/>
            <person name="Glick B.R."/>
        </authorList>
    </citation>
    <scope>NUCLEOTIDE SEQUENCE [LARGE SCALE GENOMIC DNA]</scope>
    <source>
        <strain evidence="1 2">YsS1</strain>
    </source>
</reference>